<dbReference type="PROSITE" id="PS51663">
    <property type="entry name" value="STATHMIN_3"/>
    <property type="match status" value="1"/>
</dbReference>
<dbReference type="Proteomes" id="UP000838412">
    <property type="component" value="Chromosome 2"/>
</dbReference>
<dbReference type="PANTHER" id="PTHR10104">
    <property type="entry name" value="STATHMIN"/>
    <property type="match status" value="1"/>
</dbReference>
<gene>
    <name evidence="2" type="primary">STMN3</name>
    <name evidence="2" type="ORF">BLAG_LOCUS14409</name>
</gene>
<dbReference type="InterPro" id="IPR036002">
    <property type="entry name" value="Stathmin_sf"/>
</dbReference>
<protein>
    <submittedName>
        <fullName evidence="2">STMN3 protein</fullName>
    </submittedName>
</protein>
<dbReference type="GO" id="GO:0031175">
    <property type="term" value="P:neuron projection development"/>
    <property type="evidence" value="ECO:0007669"/>
    <property type="project" value="TreeGrafter"/>
</dbReference>
<reference evidence="2" key="1">
    <citation type="submission" date="2022-01" db="EMBL/GenBank/DDBJ databases">
        <authorList>
            <person name="Braso-Vives M."/>
        </authorList>
    </citation>
    <scope>NUCLEOTIDE SEQUENCE</scope>
</reference>
<organism evidence="2 3">
    <name type="scientific">Branchiostoma lanceolatum</name>
    <name type="common">Common lancelet</name>
    <name type="synonym">Amphioxus lanceolatum</name>
    <dbReference type="NCBI Taxonomy" id="7740"/>
    <lineage>
        <taxon>Eukaryota</taxon>
        <taxon>Metazoa</taxon>
        <taxon>Chordata</taxon>
        <taxon>Cephalochordata</taxon>
        <taxon>Leptocardii</taxon>
        <taxon>Amphioxiformes</taxon>
        <taxon>Branchiostomatidae</taxon>
        <taxon>Branchiostoma</taxon>
    </lineage>
</organism>
<dbReference type="AlphaFoldDB" id="A0A8K0EP51"/>
<evidence type="ECO:0000256" key="1">
    <source>
        <dbReference type="SAM" id="Coils"/>
    </source>
</evidence>
<dbReference type="Gene3D" id="6.10.280.30">
    <property type="match status" value="1"/>
</dbReference>
<proteinExistence type="predicted"/>
<dbReference type="Pfam" id="PF00836">
    <property type="entry name" value="Stathmin"/>
    <property type="match status" value="1"/>
</dbReference>
<keyword evidence="3" id="KW-1185">Reference proteome</keyword>
<dbReference type="InterPro" id="IPR000956">
    <property type="entry name" value="Stathmin_fam"/>
</dbReference>
<dbReference type="OrthoDB" id="5986631at2759"/>
<dbReference type="GO" id="GO:0005737">
    <property type="term" value="C:cytoplasm"/>
    <property type="evidence" value="ECO:0007669"/>
    <property type="project" value="TreeGrafter"/>
</dbReference>
<dbReference type="GO" id="GO:0015631">
    <property type="term" value="F:tubulin binding"/>
    <property type="evidence" value="ECO:0007669"/>
    <property type="project" value="TreeGrafter"/>
</dbReference>
<feature type="coiled-coil region" evidence="1">
    <location>
        <begin position="134"/>
        <end position="211"/>
    </location>
</feature>
<dbReference type="GO" id="GO:0007019">
    <property type="term" value="P:microtubule depolymerization"/>
    <property type="evidence" value="ECO:0007669"/>
    <property type="project" value="TreeGrafter"/>
</dbReference>
<dbReference type="PRINTS" id="PR00345">
    <property type="entry name" value="STATHMIN"/>
</dbReference>
<evidence type="ECO:0000313" key="3">
    <source>
        <dbReference type="Proteomes" id="UP000838412"/>
    </source>
</evidence>
<evidence type="ECO:0000313" key="2">
    <source>
        <dbReference type="EMBL" id="CAH1255297.1"/>
    </source>
</evidence>
<dbReference type="EMBL" id="OV696687">
    <property type="protein sequence ID" value="CAH1255297.1"/>
    <property type="molecule type" value="Genomic_DNA"/>
</dbReference>
<accession>A0A8K0EP51</accession>
<dbReference type="SUPFAM" id="SSF101494">
    <property type="entry name" value="Stathmin"/>
    <property type="match status" value="1"/>
</dbReference>
<dbReference type="GO" id="GO:0031110">
    <property type="term" value="P:regulation of microtubule polymerization or depolymerization"/>
    <property type="evidence" value="ECO:0007669"/>
    <property type="project" value="InterPro"/>
</dbReference>
<dbReference type="GO" id="GO:0043005">
    <property type="term" value="C:neuron projection"/>
    <property type="evidence" value="ECO:0007669"/>
    <property type="project" value="TreeGrafter"/>
</dbReference>
<dbReference type="PANTHER" id="PTHR10104:SF1">
    <property type="entry name" value="STATHMIN, ISOFORM D"/>
    <property type="match status" value="1"/>
</dbReference>
<keyword evidence="1" id="KW-0175">Coiled coil</keyword>
<sequence length="233" mass="26532">MFVIGEGSIQHLFSRHQYSAHASFSFQVPSPARSKLTQCLIFFSPLDRQHSIIMSTVSATALKEKFTELSLISLLCSCMHNNKVKDEVIKYGDMQVKQLDKSGKAFEVVIKPPSKDPSEVKLSSPPRSPTCLDAKTIQEKLEKAEERRKSMEAETLKKLAKEREHQTEVLSKAAEVEAAFAKKAQEELKKKQELYEQNQQAQRQAKIERLKEMDQHAEVVRQNKMIMTNSPKA</sequence>
<name>A0A8K0EP51_BRALA</name>